<gene>
    <name evidence="1" type="ORF">LSAA_9219</name>
</gene>
<dbReference type="EMBL" id="HG994583">
    <property type="protein sequence ID" value="CAF2928573.1"/>
    <property type="molecule type" value="Genomic_DNA"/>
</dbReference>
<evidence type="ECO:0000313" key="2">
    <source>
        <dbReference type="Proteomes" id="UP000675881"/>
    </source>
</evidence>
<sequence length="117" mass="13452">MLILSTMLSSTRCKLCRSHNQDLAPMRKEIKLLGSVMAKSFFKPDYENNLYRNRRSRMEECFFLQNKACYGNIRGGLNITSSLLVLKDFVFNGIVKGANSCAEQLQSFKRDRKHAHA</sequence>
<keyword evidence="2" id="KW-1185">Reference proteome</keyword>
<proteinExistence type="predicted"/>
<organism evidence="1 2">
    <name type="scientific">Lepeophtheirus salmonis</name>
    <name type="common">Salmon louse</name>
    <name type="synonym">Caligus salmonis</name>
    <dbReference type="NCBI Taxonomy" id="72036"/>
    <lineage>
        <taxon>Eukaryota</taxon>
        <taxon>Metazoa</taxon>
        <taxon>Ecdysozoa</taxon>
        <taxon>Arthropoda</taxon>
        <taxon>Crustacea</taxon>
        <taxon>Multicrustacea</taxon>
        <taxon>Hexanauplia</taxon>
        <taxon>Copepoda</taxon>
        <taxon>Siphonostomatoida</taxon>
        <taxon>Caligidae</taxon>
        <taxon>Lepeophtheirus</taxon>
    </lineage>
</organism>
<accession>A0A7R8CTV7</accession>
<reference evidence="1" key="1">
    <citation type="submission" date="2021-02" db="EMBL/GenBank/DDBJ databases">
        <authorList>
            <person name="Bekaert M."/>
        </authorList>
    </citation>
    <scope>NUCLEOTIDE SEQUENCE</scope>
    <source>
        <strain evidence="1">IoA-00</strain>
    </source>
</reference>
<name>A0A7R8CTV7_LEPSM</name>
<dbReference type="Proteomes" id="UP000675881">
    <property type="component" value="Chromosome 4"/>
</dbReference>
<protein>
    <submittedName>
        <fullName evidence="1">(salmon louse) hypothetical protein</fullName>
    </submittedName>
</protein>
<evidence type="ECO:0000313" key="1">
    <source>
        <dbReference type="EMBL" id="CAF2928573.1"/>
    </source>
</evidence>
<dbReference type="AlphaFoldDB" id="A0A7R8CTV7"/>